<name>A0A8W8MF10_MAGGI</name>
<proteinExistence type="predicted"/>
<dbReference type="AlphaFoldDB" id="A0A8W8MF10"/>
<sequence>MTHDNELIYIDRMRTIQKLSGKIKIELPLLRDSFCQPYCVHISPYTENLLVGMSNIESNACLVMRYIERCDILTGSEIPISSCCSETEKGGYYAISHPENTDPENEGVQWMRLHRQIDLSPPKKRKLN</sequence>
<dbReference type="EnsemblMetazoa" id="G32639.1">
    <property type="protein sequence ID" value="G32639.1:cds"/>
    <property type="gene ID" value="G32639"/>
</dbReference>
<accession>A0A8W8MF10</accession>
<keyword evidence="2" id="KW-1185">Reference proteome</keyword>
<evidence type="ECO:0000313" key="1">
    <source>
        <dbReference type="EnsemblMetazoa" id="G32639.1:cds"/>
    </source>
</evidence>
<reference evidence="1" key="1">
    <citation type="submission" date="2022-08" db="UniProtKB">
        <authorList>
            <consortium name="EnsemblMetazoa"/>
        </authorList>
    </citation>
    <scope>IDENTIFICATION</scope>
    <source>
        <strain evidence="1">05x7-T-G4-1.051#20</strain>
    </source>
</reference>
<organism evidence="1 2">
    <name type="scientific">Magallana gigas</name>
    <name type="common">Pacific oyster</name>
    <name type="synonym">Crassostrea gigas</name>
    <dbReference type="NCBI Taxonomy" id="29159"/>
    <lineage>
        <taxon>Eukaryota</taxon>
        <taxon>Metazoa</taxon>
        <taxon>Spiralia</taxon>
        <taxon>Lophotrochozoa</taxon>
        <taxon>Mollusca</taxon>
        <taxon>Bivalvia</taxon>
        <taxon>Autobranchia</taxon>
        <taxon>Pteriomorphia</taxon>
        <taxon>Ostreida</taxon>
        <taxon>Ostreoidea</taxon>
        <taxon>Ostreidae</taxon>
        <taxon>Magallana</taxon>
    </lineage>
</organism>
<dbReference type="Proteomes" id="UP000005408">
    <property type="component" value="Unassembled WGS sequence"/>
</dbReference>
<evidence type="ECO:0000313" key="2">
    <source>
        <dbReference type="Proteomes" id="UP000005408"/>
    </source>
</evidence>
<protein>
    <submittedName>
        <fullName evidence="1">Uncharacterized protein</fullName>
    </submittedName>
</protein>